<reference evidence="4" key="1">
    <citation type="journal article" date="2021" name="Elife">
        <title>Highly contiguous assemblies of 101 drosophilid genomes.</title>
        <authorList>
            <person name="Kim B.Y."/>
            <person name="Wang J.R."/>
            <person name="Miller D.E."/>
            <person name="Barmina O."/>
            <person name="Delaney E."/>
            <person name="Thompson A."/>
            <person name="Comeault A.A."/>
            <person name="Peede D."/>
            <person name="D'Agostino E.R."/>
            <person name="Pelaez J."/>
            <person name="Aguilar J.M."/>
            <person name="Haji D."/>
            <person name="Matsunaga T."/>
            <person name="Armstrong E.E."/>
            <person name="Zych M."/>
            <person name="Ogawa Y."/>
            <person name="Stamenkovic-Radak M."/>
            <person name="Jelic M."/>
            <person name="Veselinovic M.S."/>
            <person name="Tanaskovic M."/>
            <person name="Eric P."/>
            <person name="Gao J.J."/>
            <person name="Katoh T.K."/>
            <person name="Toda M.J."/>
            <person name="Watabe H."/>
            <person name="Watada M."/>
            <person name="Davis J.S."/>
            <person name="Moyle L.C."/>
            <person name="Manoli G."/>
            <person name="Bertolini E."/>
            <person name="Kostal V."/>
            <person name="Hawley R.S."/>
            <person name="Takahashi A."/>
            <person name="Jones C.D."/>
            <person name="Price D.K."/>
            <person name="Whiteman N."/>
            <person name="Kopp A."/>
            <person name="Matute D.R."/>
            <person name="Petrov D.A."/>
        </authorList>
    </citation>
    <scope>NUCLEOTIDE SEQUENCE [LARGE SCALE GENOMIC DNA]</scope>
</reference>
<feature type="signal peptide" evidence="2">
    <location>
        <begin position="1"/>
        <end position="20"/>
    </location>
</feature>
<dbReference type="SUPFAM" id="SSF47565">
    <property type="entry name" value="Insect pheromone/odorant-binding proteins"/>
    <property type="match status" value="1"/>
</dbReference>
<dbReference type="RefSeq" id="XP_016976772.1">
    <property type="nucleotide sequence ID" value="XM_017121283.1"/>
</dbReference>
<dbReference type="GO" id="GO:0005549">
    <property type="term" value="F:odorant binding"/>
    <property type="evidence" value="ECO:0007669"/>
    <property type="project" value="InterPro"/>
</dbReference>
<feature type="region of interest" description="Disordered" evidence="1">
    <location>
        <begin position="133"/>
        <end position="179"/>
    </location>
</feature>
<dbReference type="Gene3D" id="1.10.238.20">
    <property type="entry name" value="Pheromone/general odorant binding protein domain"/>
    <property type="match status" value="1"/>
</dbReference>
<keyword evidence="2" id="KW-0732">Signal</keyword>
<sequence length="179" mass="20391">MNLITFLFLVGAFRTAFVESGKVKEMCLAQEGVTAEEVKARHHQEIPDPKVKCFFRCFLENIGLLADNEIVPGGFAKVFGKILSDEAIERMEQDCNAIKADPNEQDPCEFPWLVSACYEGLKISDLRPQLKELHHHSRSGHHHSSSGHHHSRSHRHQPISHRHQPIAPQIQPRVRRQKG</sequence>
<name>A0A6P4EEZ5_DRORH</name>
<evidence type="ECO:0000256" key="1">
    <source>
        <dbReference type="SAM" id="MobiDB-lite"/>
    </source>
</evidence>
<dbReference type="Pfam" id="PF01395">
    <property type="entry name" value="PBP_GOBP"/>
    <property type="match status" value="1"/>
</dbReference>
<reference evidence="3" key="3">
    <citation type="submission" date="2025-05" db="UniProtKB">
        <authorList>
            <consortium name="EnsemblMetazoa"/>
        </authorList>
    </citation>
    <scope>IDENTIFICATION</scope>
</reference>
<evidence type="ECO:0000256" key="2">
    <source>
        <dbReference type="SAM" id="SignalP"/>
    </source>
</evidence>
<dbReference type="AlphaFoldDB" id="A0A6P4EEZ5"/>
<dbReference type="EnsemblMetazoa" id="XM_017121283.2">
    <property type="protein sequence ID" value="XP_016976772.1"/>
    <property type="gene ID" value="LOC108042824"/>
</dbReference>
<dbReference type="OrthoDB" id="6595846at2759"/>
<feature type="compositionally biased region" description="Basic residues" evidence="1">
    <location>
        <begin position="133"/>
        <end position="164"/>
    </location>
</feature>
<dbReference type="SMART" id="SM00708">
    <property type="entry name" value="PhBP"/>
    <property type="match status" value="1"/>
</dbReference>
<protein>
    <submittedName>
        <fullName evidence="5">General odorant-binding protein 56a</fullName>
    </submittedName>
</protein>
<dbReference type="InterPro" id="IPR006170">
    <property type="entry name" value="PBP/GOBP"/>
</dbReference>
<organism evidence="5">
    <name type="scientific">Drosophila rhopaloa</name>
    <name type="common">Fruit fly</name>
    <dbReference type="NCBI Taxonomy" id="1041015"/>
    <lineage>
        <taxon>Eukaryota</taxon>
        <taxon>Metazoa</taxon>
        <taxon>Ecdysozoa</taxon>
        <taxon>Arthropoda</taxon>
        <taxon>Hexapoda</taxon>
        <taxon>Insecta</taxon>
        <taxon>Pterygota</taxon>
        <taxon>Neoptera</taxon>
        <taxon>Endopterygota</taxon>
        <taxon>Diptera</taxon>
        <taxon>Brachycera</taxon>
        <taxon>Muscomorpha</taxon>
        <taxon>Ephydroidea</taxon>
        <taxon>Drosophilidae</taxon>
        <taxon>Drosophila</taxon>
        <taxon>Sophophora</taxon>
    </lineage>
</organism>
<dbReference type="GeneID" id="108042824"/>
<evidence type="ECO:0000313" key="4">
    <source>
        <dbReference type="Proteomes" id="UP001652680"/>
    </source>
</evidence>
<dbReference type="InterPro" id="IPR036728">
    <property type="entry name" value="PBP_GOBP_sf"/>
</dbReference>
<evidence type="ECO:0000313" key="3">
    <source>
        <dbReference type="EnsemblMetazoa" id="XP_016976772.1"/>
    </source>
</evidence>
<dbReference type="Proteomes" id="UP001652680">
    <property type="component" value="Unassembled WGS sequence"/>
</dbReference>
<evidence type="ECO:0000313" key="5">
    <source>
        <dbReference type="RefSeq" id="XP_016976772.1"/>
    </source>
</evidence>
<feature type="chain" id="PRO_5027566174" evidence="2">
    <location>
        <begin position="21"/>
        <end position="179"/>
    </location>
</feature>
<gene>
    <name evidence="5" type="primary">LOC108042824</name>
    <name evidence="3" type="synonym">108042824</name>
</gene>
<dbReference type="CTD" id="246667"/>
<dbReference type="CDD" id="cd23992">
    <property type="entry name" value="PBP_GOBP"/>
    <property type="match status" value="1"/>
</dbReference>
<accession>A0A6P4EEZ5</accession>
<reference evidence="5" key="2">
    <citation type="submission" date="2025-04" db="UniProtKB">
        <authorList>
            <consortium name="RefSeq"/>
        </authorList>
    </citation>
    <scope>IDENTIFICATION</scope>
</reference>
<proteinExistence type="predicted"/>
<keyword evidence="4" id="KW-1185">Reference proteome</keyword>